<accession>A0A543NMZ0</accession>
<dbReference type="RefSeq" id="WP_141924589.1">
    <property type="nucleotide sequence ID" value="NZ_VFQC01000001.1"/>
</dbReference>
<comment type="caution">
    <text evidence="2">The sequence shown here is derived from an EMBL/GenBank/DDBJ whole genome shotgun (WGS) entry which is preliminary data.</text>
</comment>
<dbReference type="OrthoDB" id="3432137at2"/>
<protein>
    <submittedName>
        <fullName evidence="2">Uncharacterized protein DUF397</fullName>
    </submittedName>
</protein>
<dbReference type="EMBL" id="VFQC01000001">
    <property type="protein sequence ID" value="TQN33191.1"/>
    <property type="molecule type" value="Genomic_DNA"/>
</dbReference>
<organism evidence="2 3">
    <name type="scientific">Haloactinospora alba</name>
    <dbReference type="NCBI Taxonomy" id="405555"/>
    <lineage>
        <taxon>Bacteria</taxon>
        <taxon>Bacillati</taxon>
        <taxon>Actinomycetota</taxon>
        <taxon>Actinomycetes</taxon>
        <taxon>Streptosporangiales</taxon>
        <taxon>Nocardiopsidaceae</taxon>
        <taxon>Haloactinospora</taxon>
    </lineage>
</organism>
<evidence type="ECO:0000313" key="3">
    <source>
        <dbReference type="Proteomes" id="UP000317422"/>
    </source>
</evidence>
<name>A0A543NMZ0_9ACTN</name>
<evidence type="ECO:0000313" key="2">
    <source>
        <dbReference type="EMBL" id="TQN33191.1"/>
    </source>
</evidence>
<feature type="domain" description="DUF397" evidence="1">
    <location>
        <begin position="5"/>
        <end position="57"/>
    </location>
</feature>
<dbReference type="Proteomes" id="UP000317422">
    <property type="component" value="Unassembled WGS sequence"/>
</dbReference>
<evidence type="ECO:0000259" key="1">
    <source>
        <dbReference type="Pfam" id="PF04149"/>
    </source>
</evidence>
<dbReference type="Pfam" id="PF04149">
    <property type="entry name" value="DUF397"/>
    <property type="match status" value="1"/>
</dbReference>
<keyword evidence="3" id="KW-1185">Reference proteome</keyword>
<proteinExistence type="predicted"/>
<gene>
    <name evidence="2" type="ORF">FHX37_3193</name>
</gene>
<reference evidence="2 3" key="1">
    <citation type="submission" date="2019-06" db="EMBL/GenBank/DDBJ databases">
        <title>Sequencing the genomes of 1000 actinobacteria strains.</title>
        <authorList>
            <person name="Klenk H.-P."/>
        </authorList>
    </citation>
    <scope>NUCLEOTIDE SEQUENCE [LARGE SCALE GENOMIC DNA]</scope>
    <source>
        <strain evidence="2 3">DSM 45015</strain>
    </source>
</reference>
<dbReference type="InterPro" id="IPR007278">
    <property type="entry name" value="DUF397"/>
</dbReference>
<dbReference type="AlphaFoldDB" id="A0A543NMZ0"/>
<sequence>MMNENWVKSSYSQKGMDNCVECRGEERTVQVRDTQNRRLGHLSFSTSEWQAFLTEVRAERM</sequence>